<gene>
    <name evidence="1" type="ORF">TSACC_2816</name>
</gene>
<protein>
    <submittedName>
        <fullName evidence="1">Uncharacterized protein</fullName>
    </submittedName>
</protein>
<reference evidence="2" key="1">
    <citation type="journal article" date="2017" name="Genome Announc.">
        <title>Draft Genome Sequence of Terrimicrobium sacchariphilum NM-5T, a Facultative Anaerobic Soil Bacterium of the Class Spartobacteria.</title>
        <authorList>
            <person name="Qiu Y.L."/>
            <person name="Tourlousse D.M."/>
            <person name="Matsuura N."/>
            <person name="Ohashi A."/>
            <person name="Sekiguchi Y."/>
        </authorList>
    </citation>
    <scope>NUCLEOTIDE SEQUENCE [LARGE SCALE GENOMIC DNA]</scope>
    <source>
        <strain evidence="2">NM-5</strain>
    </source>
</reference>
<sequence length="144" mass="16041">MKTFLLLCALLAAGLPDFWMPDTDKVPLKFPGQFPVHPVTEFFLKHLSNGQEAFARPTPSFFSKKSWPIFFGQYMSYDPPFPTAELDFIGSDAAGDHYAVSFQADAASPVVKKEVVYTGTLLEVCKDERYALGIRPQAKANESK</sequence>
<dbReference type="InParanoid" id="A0A146G6K3"/>
<dbReference type="STRING" id="690879.TSACC_2816"/>
<dbReference type="RefSeq" id="WP_075078253.1">
    <property type="nucleotide sequence ID" value="NZ_BDCO01000002.1"/>
</dbReference>
<dbReference type="OrthoDB" id="9827002at2"/>
<evidence type="ECO:0000313" key="1">
    <source>
        <dbReference type="EMBL" id="GAT32418.1"/>
    </source>
</evidence>
<name>A0A146G6K3_TERSA</name>
<keyword evidence="2" id="KW-1185">Reference proteome</keyword>
<comment type="caution">
    <text evidence="1">The sequence shown here is derived from an EMBL/GenBank/DDBJ whole genome shotgun (WGS) entry which is preliminary data.</text>
</comment>
<accession>A0A146G6K3</accession>
<organism evidence="1 2">
    <name type="scientific">Terrimicrobium sacchariphilum</name>
    <dbReference type="NCBI Taxonomy" id="690879"/>
    <lineage>
        <taxon>Bacteria</taxon>
        <taxon>Pseudomonadati</taxon>
        <taxon>Verrucomicrobiota</taxon>
        <taxon>Terrimicrobiia</taxon>
        <taxon>Terrimicrobiales</taxon>
        <taxon>Terrimicrobiaceae</taxon>
        <taxon>Terrimicrobium</taxon>
    </lineage>
</organism>
<proteinExistence type="predicted"/>
<dbReference type="EMBL" id="BDCO01000002">
    <property type="protein sequence ID" value="GAT32418.1"/>
    <property type="molecule type" value="Genomic_DNA"/>
</dbReference>
<dbReference type="Proteomes" id="UP000076023">
    <property type="component" value="Unassembled WGS sequence"/>
</dbReference>
<evidence type="ECO:0000313" key="2">
    <source>
        <dbReference type="Proteomes" id="UP000076023"/>
    </source>
</evidence>
<dbReference type="AlphaFoldDB" id="A0A146G6K3"/>